<dbReference type="PANTHER" id="PTHR21342">
    <property type="entry name" value="PHOSPHOPANTETHEINE ADENYLYLTRANSFERASE"/>
    <property type="match status" value="1"/>
</dbReference>
<evidence type="ECO:0000313" key="4">
    <source>
        <dbReference type="EMBL" id="APV34763.1"/>
    </source>
</evidence>
<evidence type="ECO:0000313" key="5">
    <source>
        <dbReference type="Proteomes" id="UP000185674"/>
    </source>
</evidence>
<dbReference type="RefSeq" id="WP_076032036.1">
    <property type="nucleotide sequence ID" value="NZ_CP016896.1"/>
</dbReference>
<keyword evidence="1 4" id="KW-0808">Transferase</keyword>
<dbReference type="Gene3D" id="3.40.50.620">
    <property type="entry name" value="HUPs"/>
    <property type="match status" value="1"/>
</dbReference>
<protein>
    <submittedName>
        <fullName evidence="4">Nicotinamide-nucleotide adenylyltransferase</fullName>
    </submittedName>
</protein>
<dbReference type="STRING" id="487316.BEN76_01505"/>
<dbReference type="Pfam" id="PF01467">
    <property type="entry name" value="CTP_transf_like"/>
    <property type="match status" value="1"/>
</dbReference>
<dbReference type="AlphaFoldDB" id="A0A1P8EEX8"/>
<dbReference type="KEGG" id="asol:BEN76_01505"/>
<feature type="domain" description="Cytidyltransferase-like" evidence="3">
    <location>
        <begin position="8"/>
        <end position="60"/>
    </location>
</feature>
<accession>A0A1P8EEX8</accession>
<reference evidence="4 5" key="1">
    <citation type="submission" date="2016-08" db="EMBL/GenBank/DDBJ databases">
        <title>Complete genome sequence of Acinetobacter baylyi strain GFJ2.</title>
        <authorList>
            <person name="Tabata M."/>
            <person name="Kuboki S."/>
            <person name="Gibu N."/>
            <person name="Kinouchi Y."/>
            <person name="Vangnai A."/>
            <person name="Kasai D."/>
            <person name="Fukuda M."/>
        </authorList>
    </citation>
    <scope>NUCLEOTIDE SEQUENCE [LARGE SCALE GENOMIC DNA]</scope>
    <source>
        <strain evidence="4 5">GFJ2</strain>
    </source>
</reference>
<dbReference type="SUPFAM" id="SSF52374">
    <property type="entry name" value="Nucleotidylyl transferase"/>
    <property type="match status" value="1"/>
</dbReference>
<dbReference type="InterPro" id="IPR014729">
    <property type="entry name" value="Rossmann-like_a/b/a_fold"/>
</dbReference>
<evidence type="ECO:0000259" key="3">
    <source>
        <dbReference type="Pfam" id="PF01467"/>
    </source>
</evidence>
<dbReference type="GO" id="GO:0016779">
    <property type="term" value="F:nucleotidyltransferase activity"/>
    <property type="evidence" value="ECO:0007669"/>
    <property type="project" value="UniProtKB-KW"/>
</dbReference>
<proteinExistence type="predicted"/>
<dbReference type="EMBL" id="CP016896">
    <property type="protein sequence ID" value="APV34763.1"/>
    <property type="molecule type" value="Genomic_DNA"/>
</dbReference>
<sequence>MYTFDYLVFIGRFQPFHLAHLETIQIALQQSRQVIIALGSAQAERNIKNPFLAAERQHMILSNFTPEQQTRILFAPIIDVYDDKKWVEQVKSGVYALASFTSKIGLIGHFKDESSYYLKLFPEWHMVELDSLKQSMSATPLREAFYEGCIDESAFPQGTITFLKAFQKTDTYRELQHKFSYHDSSNL</sequence>
<organism evidence="4 5">
    <name type="scientific">Acinetobacter soli</name>
    <dbReference type="NCBI Taxonomy" id="487316"/>
    <lineage>
        <taxon>Bacteria</taxon>
        <taxon>Pseudomonadati</taxon>
        <taxon>Pseudomonadota</taxon>
        <taxon>Gammaproteobacteria</taxon>
        <taxon>Moraxellales</taxon>
        <taxon>Moraxellaceae</taxon>
        <taxon>Acinetobacter</taxon>
    </lineage>
</organism>
<dbReference type="NCBIfam" id="NF010365">
    <property type="entry name" value="PRK13793.1"/>
    <property type="match status" value="1"/>
</dbReference>
<name>A0A1P8EEX8_9GAMM</name>
<dbReference type="InterPro" id="IPR004821">
    <property type="entry name" value="Cyt_trans-like"/>
</dbReference>
<evidence type="ECO:0000256" key="2">
    <source>
        <dbReference type="ARBA" id="ARBA00022695"/>
    </source>
</evidence>
<dbReference type="PANTHER" id="PTHR21342:SF0">
    <property type="entry name" value="BIFUNCTIONAL NMN ADENYLYLTRANSFERASE_NUDIX HYDROLASE"/>
    <property type="match status" value="1"/>
</dbReference>
<dbReference type="NCBIfam" id="TIGR00125">
    <property type="entry name" value="cyt_tran_rel"/>
    <property type="match status" value="1"/>
</dbReference>
<dbReference type="eggNOG" id="COG1056">
    <property type="taxonomic scope" value="Bacteria"/>
</dbReference>
<gene>
    <name evidence="4" type="ORF">BEN76_01505</name>
</gene>
<evidence type="ECO:0000256" key="1">
    <source>
        <dbReference type="ARBA" id="ARBA00022679"/>
    </source>
</evidence>
<keyword evidence="2 4" id="KW-0548">Nucleotidyltransferase</keyword>
<dbReference type="Proteomes" id="UP000185674">
    <property type="component" value="Chromosome"/>
</dbReference>